<dbReference type="AlphaFoldDB" id="X0UGR0"/>
<proteinExistence type="predicted"/>
<evidence type="ECO:0000313" key="2">
    <source>
        <dbReference type="EMBL" id="GAF99577.1"/>
    </source>
</evidence>
<sequence length="75" mass="8734">MYNCIFNNGPYEQLEDAMTEKKQKKKEQPNNPKKSASSETEFITVSVSPDFPFRDLCCHKEHKEIFEGLFAEDKS</sequence>
<dbReference type="EMBL" id="BARS01028800">
    <property type="protein sequence ID" value="GAF99577.1"/>
    <property type="molecule type" value="Genomic_DNA"/>
</dbReference>
<accession>X0UGR0</accession>
<name>X0UGR0_9ZZZZ</name>
<comment type="caution">
    <text evidence="2">The sequence shown here is derived from an EMBL/GenBank/DDBJ whole genome shotgun (WGS) entry which is preliminary data.</text>
</comment>
<organism evidence="2">
    <name type="scientific">marine sediment metagenome</name>
    <dbReference type="NCBI Taxonomy" id="412755"/>
    <lineage>
        <taxon>unclassified sequences</taxon>
        <taxon>metagenomes</taxon>
        <taxon>ecological metagenomes</taxon>
    </lineage>
</organism>
<evidence type="ECO:0000256" key="1">
    <source>
        <dbReference type="SAM" id="MobiDB-lite"/>
    </source>
</evidence>
<gene>
    <name evidence="2" type="ORF">S01H1_45102</name>
</gene>
<feature type="region of interest" description="Disordered" evidence="1">
    <location>
        <begin position="15"/>
        <end position="41"/>
    </location>
</feature>
<protein>
    <submittedName>
        <fullName evidence="2">Uncharacterized protein</fullName>
    </submittedName>
</protein>
<reference evidence="2" key="1">
    <citation type="journal article" date="2014" name="Front. Microbiol.">
        <title>High frequency of phylogenetically diverse reductive dehalogenase-homologous genes in deep subseafloor sedimentary metagenomes.</title>
        <authorList>
            <person name="Kawai M."/>
            <person name="Futagami T."/>
            <person name="Toyoda A."/>
            <person name="Takaki Y."/>
            <person name="Nishi S."/>
            <person name="Hori S."/>
            <person name="Arai W."/>
            <person name="Tsubouchi T."/>
            <person name="Morono Y."/>
            <person name="Uchiyama I."/>
            <person name="Ito T."/>
            <person name="Fujiyama A."/>
            <person name="Inagaki F."/>
            <person name="Takami H."/>
        </authorList>
    </citation>
    <scope>NUCLEOTIDE SEQUENCE</scope>
    <source>
        <strain evidence="2">Expedition CK06-06</strain>
    </source>
</reference>